<name>A0A2U1M7Y2_ARTAN</name>
<evidence type="ECO:0000256" key="2">
    <source>
        <dbReference type="ARBA" id="ARBA00022737"/>
    </source>
</evidence>
<feature type="repeat" description="PPR" evidence="3">
    <location>
        <begin position="154"/>
        <end position="188"/>
    </location>
</feature>
<dbReference type="AlphaFoldDB" id="A0A2U1M7Y2"/>
<dbReference type="Pfam" id="PF01535">
    <property type="entry name" value="PPR"/>
    <property type="match status" value="2"/>
</dbReference>
<keyword evidence="2" id="KW-0677">Repeat</keyword>
<feature type="repeat" description="PPR" evidence="3">
    <location>
        <begin position="45"/>
        <end position="79"/>
    </location>
</feature>
<feature type="repeat" description="PPR" evidence="3">
    <location>
        <begin position="84"/>
        <end position="118"/>
    </location>
</feature>
<dbReference type="NCBIfam" id="TIGR00756">
    <property type="entry name" value="PPR"/>
    <property type="match status" value="4"/>
</dbReference>
<sequence length="206" mass="22744">MRSEGELASCDVLSEVVRVYSQCGLVDKGFEVYKDVVEVYECVPNVYACNALLSGLVKCGLLESACEVYDEMLQRNNVSGSGADNYSTCIMVSAFCKKGKVEEGRKLIVDRWGEGCVPNVVFYNILIDGYCKKGDVKKAFLLFKELKLKGFLPAVEAYGAMVNGFCKEGNFGISERLMNEMKSRGLVMNFKVYNSIIDAGVDTKFG</sequence>
<accession>A0A2U1M7Y2</accession>
<dbReference type="Proteomes" id="UP000245207">
    <property type="component" value="Unassembled WGS sequence"/>
</dbReference>
<dbReference type="OrthoDB" id="185373at2759"/>
<dbReference type="PROSITE" id="PS51375">
    <property type="entry name" value="PPR"/>
    <property type="match status" value="4"/>
</dbReference>
<proteinExistence type="inferred from homology"/>
<organism evidence="4 5">
    <name type="scientific">Artemisia annua</name>
    <name type="common">Sweet wormwood</name>
    <dbReference type="NCBI Taxonomy" id="35608"/>
    <lineage>
        <taxon>Eukaryota</taxon>
        <taxon>Viridiplantae</taxon>
        <taxon>Streptophyta</taxon>
        <taxon>Embryophyta</taxon>
        <taxon>Tracheophyta</taxon>
        <taxon>Spermatophyta</taxon>
        <taxon>Magnoliopsida</taxon>
        <taxon>eudicotyledons</taxon>
        <taxon>Gunneridae</taxon>
        <taxon>Pentapetalae</taxon>
        <taxon>asterids</taxon>
        <taxon>campanulids</taxon>
        <taxon>Asterales</taxon>
        <taxon>Asteraceae</taxon>
        <taxon>Asteroideae</taxon>
        <taxon>Anthemideae</taxon>
        <taxon>Artemisiinae</taxon>
        <taxon>Artemisia</taxon>
    </lineage>
</organism>
<comment type="similarity">
    <text evidence="1">Belongs to the PPR family. P subfamily.</text>
</comment>
<dbReference type="Gene3D" id="1.25.40.10">
    <property type="entry name" value="Tetratricopeptide repeat domain"/>
    <property type="match status" value="2"/>
</dbReference>
<dbReference type="Pfam" id="PF13041">
    <property type="entry name" value="PPR_2"/>
    <property type="match status" value="2"/>
</dbReference>
<reference evidence="4 5" key="1">
    <citation type="journal article" date="2018" name="Mol. Plant">
        <title>The genome of Artemisia annua provides insight into the evolution of Asteraceae family and artemisinin biosynthesis.</title>
        <authorList>
            <person name="Shen Q."/>
            <person name="Zhang L."/>
            <person name="Liao Z."/>
            <person name="Wang S."/>
            <person name="Yan T."/>
            <person name="Shi P."/>
            <person name="Liu M."/>
            <person name="Fu X."/>
            <person name="Pan Q."/>
            <person name="Wang Y."/>
            <person name="Lv Z."/>
            <person name="Lu X."/>
            <person name="Zhang F."/>
            <person name="Jiang W."/>
            <person name="Ma Y."/>
            <person name="Chen M."/>
            <person name="Hao X."/>
            <person name="Li L."/>
            <person name="Tang Y."/>
            <person name="Lv G."/>
            <person name="Zhou Y."/>
            <person name="Sun X."/>
            <person name="Brodelius P.E."/>
            <person name="Rose J.K.C."/>
            <person name="Tang K."/>
        </authorList>
    </citation>
    <scope>NUCLEOTIDE SEQUENCE [LARGE SCALE GENOMIC DNA]</scope>
    <source>
        <strain evidence="5">cv. Huhao1</strain>
        <tissue evidence="4">Leaf</tissue>
    </source>
</reference>
<comment type="caution">
    <text evidence="4">The sequence shown here is derived from an EMBL/GenBank/DDBJ whole genome shotgun (WGS) entry which is preliminary data.</text>
</comment>
<gene>
    <name evidence="4" type="ORF">CTI12_AA410100</name>
</gene>
<dbReference type="InterPro" id="IPR011990">
    <property type="entry name" value="TPR-like_helical_dom_sf"/>
</dbReference>
<feature type="repeat" description="PPR" evidence="3">
    <location>
        <begin position="119"/>
        <end position="153"/>
    </location>
</feature>
<protein>
    <submittedName>
        <fullName evidence="4">Pentatricopeptide repeat (PPR) superfamily protein</fullName>
    </submittedName>
</protein>
<evidence type="ECO:0000313" key="5">
    <source>
        <dbReference type="Proteomes" id="UP000245207"/>
    </source>
</evidence>
<dbReference type="STRING" id="35608.A0A2U1M7Y2"/>
<evidence type="ECO:0000256" key="3">
    <source>
        <dbReference type="PROSITE-ProRule" id="PRU00708"/>
    </source>
</evidence>
<dbReference type="PANTHER" id="PTHR46128">
    <property type="entry name" value="MITOCHONDRIAL GROUP I INTRON SPLICING FACTOR CCM1"/>
    <property type="match status" value="1"/>
</dbReference>
<evidence type="ECO:0000313" key="4">
    <source>
        <dbReference type="EMBL" id="PWA57353.1"/>
    </source>
</evidence>
<dbReference type="InterPro" id="IPR050872">
    <property type="entry name" value="PPR_P_subfamily"/>
</dbReference>
<dbReference type="EMBL" id="PKPP01006189">
    <property type="protein sequence ID" value="PWA57353.1"/>
    <property type="molecule type" value="Genomic_DNA"/>
</dbReference>
<evidence type="ECO:0000256" key="1">
    <source>
        <dbReference type="ARBA" id="ARBA00007626"/>
    </source>
</evidence>
<keyword evidence="5" id="KW-1185">Reference proteome</keyword>
<dbReference type="PANTHER" id="PTHR46128:SF114">
    <property type="entry name" value="PENTACOTRIPEPTIDE-REPEAT REGION OF PRORP DOMAIN-CONTAINING PROTEIN"/>
    <property type="match status" value="1"/>
</dbReference>
<dbReference type="InterPro" id="IPR002885">
    <property type="entry name" value="PPR_rpt"/>
</dbReference>